<dbReference type="GO" id="GO:0005829">
    <property type="term" value="C:cytosol"/>
    <property type="evidence" value="ECO:0007669"/>
    <property type="project" value="InterPro"/>
</dbReference>
<dbReference type="EC" id="1.5.1.54" evidence="12"/>
<dbReference type="InterPro" id="IPR003171">
    <property type="entry name" value="Mehydrof_redctse-like"/>
</dbReference>
<reference evidence="13 14" key="1">
    <citation type="submission" date="2014-07" db="EMBL/GenBank/DDBJ databases">
        <authorList>
            <person name="McCorrison J."/>
            <person name="Sanka R."/>
            <person name="Torralba M."/>
            <person name="Gillis M."/>
            <person name="Haft D.H."/>
            <person name="Methe B."/>
            <person name="Sutton G."/>
            <person name="Nelson K.E."/>
        </authorList>
    </citation>
    <scope>NUCLEOTIDE SEQUENCE [LARGE SCALE GENOMIC DNA]</scope>
    <source>
        <strain evidence="13 14">DNF00450</strain>
    </source>
</reference>
<dbReference type="SUPFAM" id="SSF51730">
    <property type="entry name" value="FAD-linked oxidoreductase"/>
    <property type="match status" value="1"/>
</dbReference>
<evidence type="ECO:0000256" key="12">
    <source>
        <dbReference type="RuleBase" id="RU003862"/>
    </source>
</evidence>
<dbReference type="GO" id="GO:0071949">
    <property type="term" value="F:FAD binding"/>
    <property type="evidence" value="ECO:0007669"/>
    <property type="project" value="TreeGrafter"/>
</dbReference>
<dbReference type="eggNOG" id="COG0685">
    <property type="taxonomic scope" value="Bacteria"/>
</dbReference>
<dbReference type="GO" id="GO:0009086">
    <property type="term" value="P:methionine biosynthetic process"/>
    <property type="evidence" value="ECO:0007669"/>
    <property type="project" value="UniProtKB-KW"/>
</dbReference>
<comment type="similarity">
    <text evidence="3 12">Belongs to the methylenetetrahydrofolate reductase family.</text>
</comment>
<dbReference type="Pfam" id="PF02219">
    <property type="entry name" value="MTHFR"/>
    <property type="match status" value="1"/>
</dbReference>
<evidence type="ECO:0000256" key="5">
    <source>
        <dbReference type="ARBA" id="ARBA00022630"/>
    </source>
</evidence>
<name>A0A095Z7U8_9CORY</name>
<keyword evidence="7 12" id="KW-0560">Oxidoreductase</keyword>
<sequence>MSEFPPPAVGRQVPIRHALTLPSPGPIPFSVEFMPPRDDAAEERLLRAAEAFHDLGASFASVTYGAGGSSRDRTLRIAERVSREPLTTLVHLTLVGHSVPELRQILRAYLERGLTNLLVLRGDPPGDPLGDWTPTSDGLRYASELIELIRDEEEFADFEIGIASFPEGHFRAPDLESDTRYTLAKLRAGAEYSITQMFFDVDHYLRLRDRLVAADPEHGAKPIIPGLMPITSMRSVRRQLELSGSALPPALDERLTRAAAGDEEANRDEIRKVGIEVTTEMAERLISEGVPGIHFMTLNFARASQEVLHNLGMAPAWGTGQDMVRGGF</sequence>
<evidence type="ECO:0000256" key="4">
    <source>
        <dbReference type="ARBA" id="ARBA00022605"/>
    </source>
</evidence>
<comment type="cofactor">
    <cofactor evidence="1 12">
        <name>FAD</name>
        <dbReference type="ChEBI" id="CHEBI:57692"/>
    </cofactor>
</comment>
<evidence type="ECO:0000313" key="13">
    <source>
        <dbReference type="EMBL" id="KGF14812.1"/>
    </source>
</evidence>
<gene>
    <name evidence="13" type="ORF">HMPREF1650_13425</name>
</gene>
<evidence type="ECO:0000256" key="7">
    <source>
        <dbReference type="ARBA" id="ARBA00023002"/>
    </source>
</evidence>
<dbReference type="Proteomes" id="UP000029548">
    <property type="component" value="Unassembled WGS sequence"/>
</dbReference>
<evidence type="ECO:0000256" key="1">
    <source>
        <dbReference type="ARBA" id="ARBA00001974"/>
    </source>
</evidence>
<comment type="catalytic activity">
    <reaction evidence="11">
        <text>(6S)-5-methyl-5,6,7,8-tetrahydrofolate + NAD(+) = (6R)-5,10-methylene-5,6,7,8-tetrahydrofolate + NADH + H(+)</text>
        <dbReference type="Rhea" id="RHEA:19821"/>
        <dbReference type="ChEBI" id="CHEBI:15378"/>
        <dbReference type="ChEBI" id="CHEBI:15636"/>
        <dbReference type="ChEBI" id="CHEBI:18608"/>
        <dbReference type="ChEBI" id="CHEBI:57540"/>
        <dbReference type="ChEBI" id="CHEBI:57945"/>
        <dbReference type="EC" id="1.5.1.54"/>
    </reaction>
    <physiologicalReaction direction="right-to-left" evidence="11">
        <dbReference type="Rhea" id="RHEA:19823"/>
    </physiologicalReaction>
</comment>
<dbReference type="PANTHER" id="PTHR45754">
    <property type="entry name" value="METHYLENETETRAHYDROFOLATE REDUCTASE"/>
    <property type="match status" value="1"/>
</dbReference>
<dbReference type="PANTHER" id="PTHR45754:SF3">
    <property type="entry name" value="METHYLENETETRAHYDROFOLATE REDUCTASE (NADPH)"/>
    <property type="match status" value="1"/>
</dbReference>
<dbReference type="CDD" id="cd00537">
    <property type="entry name" value="MTHFR"/>
    <property type="match status" value="1"/>
</dbReference>
<dbReference type="GO" id="GO:0035999">
    <property type="term" value="P:tetrahydrofolate interconversion"/>
    <property type="evidence" value="ECO:0007669"/>
    <property type="project" value="UniProtKB-UniPathway"/>
</dbReference>
<evidence type="ECO:0000256" key="9">
    <source>
        <dbReference type="ARBA" id="ARBA00023167"/>
    </source>
</evidence>
<evidence type="ECO:0000256" key="8">
    <source>
        <dbReference type="ARBA" id="ARBA00023027"/>
    </source>
</evidence>
<dbReference type="GO" id="GO:0106312">
    <property type="term" value="F:methylenetetrahydrofolate reductase (NADH) activity"/>
    <property type="evidence" value="ECO:0007669"/>
    <property type="project" value="UniProtKB-EC"/>
</dbReference>
<keyword evidence="6 12" id="KW-0274">FAD</keyword>
<evidence type="ECO:0000256" key="2">
    <source>
        <dbReference type="ARBA" id="ARBA00004777"/>
    </source>
</evidence>
<keyword evidence="4" id="KW-0028">Amino-acid biosynthesis</keyword>
<dbReference type="UniPathway" id="UPA00193"/>
<evidence type="ECO:0000256" key="3">
    <source>
        <dbReference type="ARBA" id="ARBA00006743"/>
    </source>
</evidence>
<dbReference type="InterPro" id="IPR029041">
    <property type="entry name" value="FAD-linked_oxidoreductase-like"/>
</dbReference>
<proteinExistence type="inferred from homology"/>
<comment type="caution">
    <text evidence="13">The sequence shown here is derived from an EMBL/GenBank/DDBJ whole genome shotgun (WGS) entry which is preliminary data.</text>
</comment>
<evidence type="ECO:0000256" key="10">
    <source>
        <dbReference type="ARBA" id="ARBA00034478"/>
    </source>
</evidence>
<evidence type="ECO:0000313" key="14">
    <source>
        <dbReference type="Proteomes" id="UP000029548"/>
    </source>
</evidence>
<dbReference type="AlphaFoldDB" id="A0A095Z7U8"/>
<dbReference type="RefSeq" id="WP_035124159.1">
    <property type="nucleotide sequence ID" value="NZ_JRNE01000089.1"/>
</dbReference>
<accession>A0A095Z7U8</accession>
<dbReference type="EMBL" id="JRNE01000089">
    <property type="protein sequence ID" value="KGF14812.1"/>
    <property type="molecule type" value="Genomic_DNA"/>
</dbReference>
<keyword evidence="9" id="KW-0486">Methionine biosynthesis</keyword>
<keyword evidence="5 12" id="KW-0285">Flavoprotein</keyword>
<dbReference type="Gene3D" id="3.20.20.220">
    <property type="match status" value="1"/>
</dbReference>
<dbReference type="NCBIfam" id="TIGR00676">
    <property type="entry name" value="fadh2"/>
    <property type="match status" value="1"/>
</dbReference>
<organism evidence="13 14">
    <name type="scientific">Corynebacterium freneyi DNF00450</name>
    <dbReference type="NCBI Taxonomy" id="1287475"/>
    <lineage>
        <taxon>Bacteria</taxon>
        <taxon>Bacillati</taxon>
        <taxon>Actinomycetota</taxon>
        <taxon>Actinomycetes</taxon>
        <taxon>Mycobacteriales</taxon>
        <taxon>Corynebacteriaceae</taxon>
        <taxon>Corynebacterium</taxon>
    </lineage>
</organism>
<evidence type="ECO:0000256" key="6">
    <source>
        <dbReference type="ARBA" id="ARBA00022827"/>
    </source>
</evidence>
<comment type="pathway">
    <text evidence="2 12">One-carbon metabolism; tetrahydrofolate interconversion.</text>
</comment>
<evidence type="ECO:0000256" key="11">
    <source>
        <dbReference type="ARBA" id="ARBA00048628"/>
    </source>
</evidence>
<comment type="pathway">
    <text evidence="10">Amino-acid biosynthesis; L-methionine biosynthesis via de novo pathway.</text>
</comment>
<keyword evidence="8" id="KW-0520">NAD</keyword>
<protein>
    <recommendedName>
        <fullName evidence="12">Methylenetetrahydrofolate reductase</fullName>
        <ecNumber evidence="12">1.5.1.54</ecNumber>
    </recommendedName>
</protein>
<dbReference type="InterPro" id="IPR004620">
    <property type="entry name" value="MTHF_reductase_bac"/>
</dbReference>